<proteinExistence type="predicted"/>
<feature type="region of interest" description="Disordered" evidence="1">
    <location>
        <begin position="111"/>
        <end position="130"/>
    </location>
</feature>
<dbReference type="Gene3D" id="1.10.287.1080">
    <property type="entry name" value="MazG-like"/>
    <property type="match status" value="1"/>
</dbReference>
<evidence type="ECO:0008006" key="4">
    <source>
        <dbReference type="Google" id="ProtNLM"/>
    </source>
</evidence>
<reference evidence="2 3" key="1">
    <citation type="submission" date="2016-10" db="EMBL/GenBank/DDBJ databases">
        <authorList>
            <person name="de Groot N.N."/>
        </authorList>
    </citation>
    <scope>NUCLEOTIDE SEQUENCE [LARGE SCALE GENOMIC DNA]</scope>
    <source>
        <strain evidence="2 3">Nm22</strain>
    </source>
</reference>
<dbReference type="AlphaFoldDB" id="A0A1H8GK39"/>
<evidence type="ECO:0000313" key="3">
    <source>
        <dbReference type="Proteomes" id="UP000199459"/>
    </source>
</evidence>
<dbReference type="OrthoDB" id="9154322at2"/>
<dbReference type="Proteomes" id="UP000199459">
    <property type="component" value="Unassembled WGS sequence"/>
</dbReference>
<dbReference type="CDD" id="cd11542">
    <property type="entry name" value="NTP-PPase_u5"/>
    <property type="match status" value="1"/>
</dbReference>
<feature type="compositionally biased region" description="Basic and acidic residues" evidence="1">
    <location>
        <begin position="111"/>
        <end position="123"/>
    </location>
</feature>
<name>A0A1H8GK39_9PROT</name>
<gene>
    <name evidence="2" type="ORF">SAMN05216325_11857</name>
</gene>
<sequence length="130" mass="14820">MNTLDKENIVESLRFLQTVCHTQALNNGWWRDLATGEDMRGKRNVGEMLCLVHSEISEAMEGHRKSMMDDKLPHRKMIEVELADAMIRILDLSHGMNLDLAGAMAEKLEYNANRPDHKPENRRAAGGKSY</sequence>
<protein>
    <recommendedName>
        <fullName evidence="4">NTP pyrophosphatase, house-cleaning of non-canonical NTPs</fullName>
    </recommendedName>
</protein>
<organism evidence="2 3">
    <name type="scientific">Nitrosomonas marina</name>
    <dbReference type="NCBI Taxonomy" id="917"/>
    <lineage>
        <taxon>Bacteria</taxon>
        <taxon>Pseudomonadati</taxon>
        <taxon>Pseudomonadota</taxon>
        <taxon>Betaproteobacteria</taxon>
        <taxon>Nitrosomonadales</taxon>
        <taxon>Nitrosomonadaceae</taxon>
        <taxon>Nitrosomonas</taxon>
    </lineage>
</organism>
<evidence type="ECO:0000256" key="1">
    <source>
        <dbReference type="SAM" id="MobiDB-lite"/>
    </source>
</evidence>
<accession>A0A1H8GK39</accession>
<dbReference type="SUPFAM" id="SSF101386">
    <property type="entry name" value="all-alpha NTP pyrophosphatases"/>
    <property type="match status" value="1"/>
</dbReference>
<evidence type="ECO:0000313" key="2">
    <source>
        <dbReference type="EMBL" id="SEN44124.1"/>
    </source>
</evidence>
<dbReference type="EMBL" id="FOCP01000018">
    <property type="protein sequence ID" value="SEN44124.1"/>
    <property type="molecule type" value="Genomic_DNA"/>
</dbReference>